<evidence type="ECO:0000256" key="5">
    <source>
        <dbReference type="HAMAP-Rule" id="MF_00060"/>
    </source>
</evidence>
<dbReference type="InterPro" id="IPR036523">
    <property type="entry name" value="SurE-like_sf"/>
</dbReference>
<dbReference type="Proteomes" id="UP000000496">
    <property type="component" value="Chromosome gsn.131"/>
</dbReference>
<dbReference type="PANTHER" id="PTHR30457:SF0">
    <property type="entry name" value="PHOSPHATASE, PUTATIVE (AFU_ORTHOLOGUE AFUA_4G01070)-RELATED"/>
    <property type="match status" value="1"/>
</dbReference>
<dbReference type="eggNOG" id="COG0496">
    <property type="taxonomic scope" value="Bacteria"/>
</dbReference>
<dbReference type="PANTHER" id="PTHR30457">
    <property type="entry name" value="5'-NUCLEOTIDASE SURE"/>
    <property type="match status" value="1"/>
</dbReference>
<comment type="cofactor">
    <cofactor evidence="5">
        <name>a divalent metal cation</name>
        <dbReference type="ChEBI" id="CHEBI:60240"/>
    </cofactor>
    <text evidence="5">Binds 1 divalent metal cation per subunit.</text>
</comment>
<accession>F8L4R3</accession>
<gene>
    <name evidence="5 7" type="primary">surE</name>
    <name evidence="7" type="ordered locus">SNE_A05990</name>
</gene>
<dbReference type="InterPro" id="IPR030048">
    <property type="entry name" value="SurE"/>
</dbReference>
<feature type="binding site" evidence="5">
    <location>
        <position position="42"/>
    </location>
    <ligand>
        <name>a divalent metal cation</name>
        <dbReference type="ChEBI" id="CHEBI:60240"/>
    </ligand>
</feature>
<evidence type="ECO:0000256" key="1">
    <source>
        <dbReference type="ARBA" id="ARBA00000815"/>
    </source>
</evidence>
<sequence length="254" mass="28412">MKKPKVLLTNDDGIHSNGLKCLWESLREVADLYIAAPMTQQSGAGVGVTFDRTLQAKPVEYGTTPAWMIDGKPADCVKLALHRLLKEKPDFIISGINHGSNAGRNVLYSGTIGATIEGMMRGIPGIAFSYLCDQTKDFPHVQPYIRKIFQYVLQHPLPEGTVLNVNFPHVPPTEIKGCKMARQGYRSWLGTPREEKHFESHSEFLFGWDDHLVDEHSESDIALLEAGYVTAVPLYVGELTHHSHLDQKKKAFDF</sequence>
<dbReference type="AlphaFoldDB" id="F8L4R3"/>
<dbReference type="STRING" id="331113.SNE_A05990"/>
<feature type="binding site" evidence="5">
    <location>
        <position position="97"/>
    </location>
    <ligand>
        <name>a divalent metal cation</name>
        <dbReference type="ChEBI" id="CHEBI:60240"/>
    </ligand>
</feature>
<dbReference type="EC" id="3.1.3.5" evidence="5"/>
<dbReference type="OrthoDB" id="9780815at2"/>
<keyword evidence="4 5" id="KW-0378">Hydrolase</keyword>
<dbReference type="InterPro" id="IPR002828">
    <property type="entry name" value="SurE-like_Pase/nucleotidase"/>
</dbReference>
<comment type="function">
    <text evidence="5">Nucleotidase that shows phosphatase activity on nucleoside 5'-monophosphates.</text>
</comment>
<feature type="domain" description="Survival protein SurE-like phosphatase/nucleotidase" evidence="6">
    <location>
        <begin position="6"/>
        <end position="188"/>
    </location>
</feature>
<dbReference type="EMBL" id="FR872582">
    <property type="protein sequence ID" value="CCB88476.1"/>
    <property type="molecule type" value="Genomic_DNA"/>
</dbReference>
<proteinExistence type="inferred from homology"/>
<dbReference type="Pfam" id="PF01975">
    <property type="entry name" value="SurE"/>
    <property type="match status" value="1"/>
</dbReference>
<keyword evidence="5" id="KW-0963">Cytoplasm</keyword>
<dbReference type="NCBIfam" id="TIGR00087">
    <property type="entry name" value="surE"/>
    <property type="match status" value="1"/>
</dbReference>
<organism evidence="7 8">
    <name type="scientific">Simkania negevensis (strain ATCC VR-1471 / DSM 27360 / Z)</name>
    <dbReference type="NCBI Taxonomy" id="331113"/>
    <lineage>
        <taxon>Bacteria</taxon>
        <taxon>Pseudomonadati</taxon>
        <taxon>Chlamydiota</taxon>
        <taxon>Chlamydiia</taxon>
        <taxon>Parachlamydiales</taxon>
        <taxon>Simkaniaceae</taxon>
        <taxon>Simkania</taxon>
    </lineage>
</organism>
<evidence type="ECO:0000313" key="7">
    <source>
        <dbReference type="EMBL" id="CCB88476.1"/>
    </source>
</evidence>
<dbReference type="GO" id="GO:0000166">
    <property type="term" value="F:nucleotide binding"/>
    <property type="evidence" value="ECO:0007669"/>
    <property type="project" value="UniProtKB-KW"/>
</dbReference>
<evidence type="ECO:0000313" key="8">
    <source>
        <dbReference type="Proteomes" id="UP000000496"/>
    </source>
</evidence>
<comment type="similarity">
    <text evidence="2 5">Belongs to the SurE nucleotidase family.</text>
</comment>
<keyword evidence="8" id="KW-1185">Reference proteome</keyword>
<protein>
    <recommendedName>
        <fullName evidence="5">5'-nucleotidase SurE</fullName>
        <ecNumber evidence="5">3.1.3.5</ecNumber>
    </recommendedName>
    <alternativeName>
        <fullName evidence="5">Nucleoside 5'-monophosphate phosphohydrolase</fullName>
    </alternativeName>
</protein>
<dbReference type="KEGG" id="sng:SNE_A05990"/>
<dbReference type="HOGENOM" id="CLU_045192_1_2_0"/>
<name>F8L4R3_SIMNZ</name>
<dbReference type="GO" id="GO:0046872">
    <property type="term" value="F:metal ion binding"/>
    <property type="evidence" value="ECO:0007669"/>
    <property type="project" value="UniProtKB-UniRule"/>
</dbReference>
<dbReference type="RefSeq" id="WP_013942943.1">
    <property type="nucleotide sequence ID" value="NC_015713.1"/>
</dbReference>
<dbReference type="HAMAP" id="MF_00060">
    <property type="entry name" value="SurE"/>
    <property type="match status" value="1"/>
</dbReference>
<keyword evidence="3 5" id="KW-0479">Metal-binding</keyword>
<evidence type="ECO:0000259" key="6">
    <source>
        <dbReference type="Pfam" id="PF01975"/>
    </source>
</evidence>
<keyword evidence="5" id="KW-0547">Nucleotide-binding</keyword>
<feature type="binding site" evidence="5">
    <location>
        <position position="12"/>
    </location>
    <ligand>
        <name>a divalent metal cation</name>
        <dbReference type="ChEBI" id="CHEBI:60240"/>
    </ligand>
</feature>
<dbReference type="GO" id="GO:0005737">
    <property type="term" value="C:cytoplasm"/>
    <property type="evidence" value="ECO:0007669"/>
    <property type="project" value="UniProtKB-SubCell"/>
</dbReference>
<evidence type="ECO:0000256" key="3">
    <source>
        <dbReference type="ARBA" id="ARBA00022723"/>
    </source>
</evidence>
<dbReference type="SUPFAM" id="SSF64167">
    <property type="entry name" value="SurE-like"/>
    <property type="match status" value="1"/>
</dbReference>
<comment type="subcellular location">
    <subcellularLocation>
        <location evidence="5">Cytoplasm</location>
    </subcellularLocation>
</comment>
<dbReference type="GO" id="GO:0008253">
    <property type="term" value="F:5'-nucleotidase activity"/>
    <property type="evidence" value="ECO:0007669"/>
    <property type="project" value="UniProtKB-UniRule"/>
</dbReference>
<feature type="binding site" evidence="5">
    <location>
        <position position="11"/>
    </location>
    <ligand>
        <name>a divalent metal cation</name>
        <dbReference type="ChEBI" id="CHEBI:60240"/>
    </ligand>
</feature>
<evidence type="ECO:0000256" key="4">
    <source>
        <dbReference type="ARBA" id="ARBA00022801"/>
    </source>
</evidence>
<comment type="catalytic activity">
    <reaction evidence="1 5">
        <text>a ribonucleoside 5'-phosphate + H2O = a ribonucleoside + phosphate</text>
        <dbReference type="Rhea" id="RHEA:12484"/>
        <dbReference type="ChEBI" id="CHEBI:15377"/>
        <dbReference type="ChEBI" id="CHEBI:18254"/>
        <dbReference type="ChEBI" id="CHEBI:43474"/>
        <dbReference type="ChEBI" id="CHEBI:58043"/>
        <dbReference type="EC" id="3.1.3.5"/>
    </reaction>
</comment>
<dbReference type="Gene3D" id="3.40.1210.10">
    <property type="entry name" value="Survival protein SurE-like phosphatase/nucleotidase"/>
    <property type="match status" value="1"/>
</dbReference>
<reference evidence="7 8" key="1">
    <citation type="journal article" date="2011" name="Mol. Biol. Evol.">
        <title>Unity in variety--the pan-genome of the Chlamydiae.</title>
        <authorList>
            <person name="Collingro A."/>
            <person name="Tischler P."/>
            <person name="Weinmaier T."/>
            <person name="Penz T."/>
            <person name="Heinz E."/>
            <person name="Brunham R.C."/>
            <person name="Read T.D."/>
            <person name="Bavoil P.M."/>
            <person name="Sachse K."/>
            <person name="Kahane S."/>
            <person name="Friedman M.G."/>
            <person name="Rattei T."/>
            <person name="Myers G.S."/>
            <person name="Horn M."/>
        </authorList>
    </citation>
    <scope>NUCLEOTIDE SEQUENCE [LARGE SCALE GENOMIC DNA]</scope>
    <source>
        <strain evidence="8">ATCC VR-1471 / Z</strain>
    </source>
</reference>
<evidence type="ECO:0000256" key="2">
    <source>
        <dbReference type="ARBA" id="ARBA00011062"/>
    </source>
</evidence>